<evidence type="ECO:0000259" key="2">
    <source>
        <dbReference type="Pfam" id="PF02441"/>
    </source>
</evidence>
<name>A0A7X6HXN2_9ACTN</name>
<comment type="caution">
    <text evidence="3">The sequence shown here is derived from an EMBL/GenBank/DDBJ whole genome shotgun (WGS) entry which is preliminary data.</text>
</comment>
<dbReference type="InterPro" id="IPR003382">
    <property type="entry name" value="Flavoprotein"/>
</dbReference>
<dbReference type="GO" id="GO:0010181">
    <property type="term" value="F:FMN binding"/>
    <property type="evidence" value="ECO:0007669"/>
    <property type="project" value="TreeGrafter"/>
</dbReference>
<evidence type="ECO:0000313" key="4">
    <source>
        <dbReference type="Proteomes" id="UP000578686"/>
    </source>
</evidence>
<keyword evidence="4" id="KW-1185">Reference proteome</keyword>
<dbReference type="RefSeq" id="WP_167967784.1">
    <property type="nucleotide sequence ID" value="NZ_BHZG01000013.1"/>
</dbReference>
<dbReference type="GO" id="GO:0004633">
    <property type="term" value="F:phosphopantothenoylcysteine decarboxylase activity"/>
    <property type="evidence" value="ECO:0007669"/>
    <property type="project" value="TreeGrafter"/>
</dbReference>
<dbReference type="EMBL" id="JAAVJD010000008">
    <property type="protein sequence ID" value="NJQ04485.1"/>
    <property type="molecule type" value="Genomic_DNA"/>
</dbReference>
<dbReference type="SUPFAM" id="SSF52507">
    <property type="entry name" value="Homo-oligomeric flavin-containing Cys decarboxylases, HFCD"/>
    <property type="match status" value="1"/>
</dbReference>
<dbReference type="PANTHER" id="PTHR14359:SF6">
    <property type="entry name" value="PHOSPHOPANTOTHENOYLCYSTEINE DECARBOXYLASE"/>
    <property type="match status" value="1"/>
</dbReference>
<sequence>MTTPEPAGTGQPRIDLARGRVLLAATGSITVVGLPEWISMLRARFGWTVRVCLTHSADQLVSRRALAAVSGSPVDGPSWETERGVVPHQELAAWPDLVIVAPASLNFLAKLAHGMADSLALTAVLSTRAPVVIAPSLPEAAAVRPSVQRNLALLAEDGHRVVPMEPAYSVHQQAMIATGMPRWPAILRHAAAAVADRGTGTVTTAASSGGTGPVTGSASGEAVLR</sequence>
<protein>
    <submittedName>
        <fullName evidence="3">Pantothenate metabolism flavoprotein</fullName>
    </submittedName>
</protein>
<dbReference type="PANTHER" id="PTHR14359">
    <property type="entry name" value="HOMO-OLIGOMERIC FLAVIN CONTAINING CYS DECARBOXYLASE FAMILY"/>
    <property type="match status" value="1"/>
</dbReference>
<dbReference type="AlphaFoldDB" id="A0A7X6HXN2"/>
<feature type="domain" description="Flavoprotein" evidence="2">
    <location>
        <begin position="20"/>
        <end position="173"/>
    </location>
</feature>
<evidence type="ECO:0000313" key="3">
    <source>
        <dbReference type="EMBL" id="NJQ04485.1"/>
    </source>
</evidence>
<accession>A0A7X6HXN2</accession>
<proteinExistence type="predicted"/>
<dbReference type="Pfam" id="PF02441">
    <property type="entry name" value="Flavoprotein"/>
    <property type="match status" value="1"/>
</dbReference>
<evidence type="ECO:0000256" key="1">
    <source>
        <dbReference type="SAM" id="MobiDB-lite"/>
    </source>
</evidence>
<organism evidence="3 4">
    <name type="scientific">Streptomyces lonarensis</name>
    <dbReference type="NCBI Taxonomy" id="700599"/>
    <lineage>
        <taxon>Bacteria</taxon>
        <taxon>Bacillati</taxon>
        <taxon>Actinomycetota</taxon>
        <taxon>Actinomycetes</taxon>
        <taxon>Kitasatosporales</taxon>
        <taxon>Streptomycetaceae</taxon>
        <taxon>Streptomyces</taxon>
    </lineage>
</organism>
<dbReference type="GO" id="GO:0071513">
    <property type="term" value="C:phosphopantothenoylcysteine decarboxylase complex"/>
    <property type="evidence" value="ECO:0007669"/>
    <property type="project" value="TreeGrafter"/>
</dbReference>
<gene>
    <name evidence="3" type="ORF">HCN56_02535</name>
</gene>
<dbReference type="Proteomes" id="UP000578686">
    <property type="component" value="Unassembled WGS sequence"/>
</dbReference>
<dbReference type="Gene3D" id="3.40.50.1950">
    <property type="entry name" value="Flavin prenyltransferase-like"/>
    <property type="match status" value="1"/>
</dbReference>
<dbReference type="GO" id="GO:0015937">
    <property type="term" value="P:coenzyme A biosynthetic process"/>
    <property type="evidence" value="ECO:0007669"/>
    <property type="project" value="TreeGrafter"/>
</dbReference>
<reference evidence="3 4" key="1">
    <citation type="submission" date="2020-03" db="EMBL/GenBank/DDBJ databases">
        <title>Draft genome of Streptomyces sp. ventii, isolated from the Axial Seamount in the Pacific Ocean, and resequencing of the two type strains Streptomyces lonarensis strain NCL 716 and Streptomyces bohaiensis strain 11A07.</title>
        <authorList>
            <person name="Loughran R.M."/>
            <person name="Pfannmuller K.M."/>
            <person name="Wasson B.J."/>
            <person name="Deadmond M.C."/>
            <person name="Paddock B.E."/>
            <person name="Koyack M.J."/>
            <person name="Gallegos D.A."/>
            <person name="Mitchell E.A."/>
            <person name="Ushijima B."/>
            <person name="Saw J.H."/>
            <person name="Mcphail K.L."/>
            <person name="Videau P."/>
        </authorList>
    </citation>
    <scope>NUCLEOTIDE SEQUENCE [LARGE SCALE GENOMIC DNA]</scope>
    <source>
        <strain evidence="3 4">NCL716</strain>
    </source>
</reference>
<dbReference type="InterPro" id="IPR036551">
    <property type="entry name" value="Flavin_trans-like"/>
</dbReference>
<feature type="region of interest" description="Disordered" evidence="1">
    <location>
        <begin position="201"/>
        <end position="225"/>
    </location>
</feature>